<feature type="transmembrane region" description="Helical" evidence="6">
    <location>
        <begin position="59"/>
        <end position="80"/>
    </location>
</feature>
<proteinExistence type="predicted"/>
<sequence length="133" mass="14975">MKIVLGVLILLAFYGAGTVASSWLHIPLPGNLVGMLLLTLCLCMGWIRMEWVERASSFLIRHMMLFFVPIIVGVASYMHWMIQAPWTIVLSLVLGPMAVMLVTGRVVEWYLRRHKQKQTAEPAVPEEGRALDA</sequence>
<accession>A0ABY9T9T3</accession>
<dbReference type="RefSeq" id="WP_310771912.1">
    <property type="nucleotide sequence ID" value="NZ_CP134050.1"/>
</dbReference>
<evidence type="ECO:0000256" key="3">
    <source>
        <dbReference type="ARBA" id="ARBA00022692"/>
    </source>
</evidence>
<dbReference type="Pfam" id="PF03788">
    <property type="entry name" value="LrgA"/>
    <property type="match status" value="1"/>
</dbReference>
<dbReference type="InterPro" id="IPR005538">
    <property type="entry name" value="LrgA/CidA"/>
</dbReference>
<keyword evidence="4 6" id="KW-1133">Transmembrane helix</keyword>
<keyword evidence="3 6" id="KW-0812">Transmembrane</keyword>
<dbReference type="EMBL" id="CP134050">
    <property type="protein sequence ID" value="WNC16861.1"/>
    <property type="molecule type" value="Genomic_DNA"/>
</dbReference>
<reference evidence="7 8" key="1">
    <citation type="submission" date="2023-09" db="EMBL/GenBank/DDBJ databases">
        <title>Complete Genome and Methylome dissection of Bacillus brevis NEB573 original source of BbsI restriction endonuclease.</title>
        <authorList>
            <person name="Fomenkov A."/>
            <person name="Roberts R.D."/>
        </authorList>
    </citation>
    <scope>NUCLEOTIDE SEQUENCE [LARGE SCALE GENOMIC DNA]</scope>
    <source>
        <strain evidence="7 8">NEB573</strain>
    </source>
</reference>
<evidence type="ECO:0000256" key="5">
    <source>
        <dbReference type="ARBA" id="ARBA00023136"/>
    </source>
</evidence>
<gene>
    <name evidence="7" type="ORF">RGB73_11260</name>
</gene>
<feature type="transmembrane region" description="Helical" evidence="6">
    <location>
        <begin position="31"/>
        <end position="47"/>
    </location>
</feature>
<dbReference type="PANTHER" id="PTHR33931">
    <property type="entry name" value="HOLIN-LIKE PROTEIN CIDA-RELATED"/>
    <property type="match status" value="1"/>
</dbReference>
<feature type="transmembrane region" description="Helical" evidence="6">
    <location>
        <begin position="86"/>
        <end position="107"/>
    </location>
</feature>
<name>A0ABY9T9T3_BREBE</name>
<organism evidence="7 8">
    <name type="scientific">Brevibacillus brevis</name>
    <name type="common">Bacillus brevis</name>
    <dbReference type="NCBI Taxonomy" id="1393"/>
    <lineage>
        <taxon>Bacteria</taxon>
        <taxon>Bacillati</taxon>
        <taxon>Bacillota</taxon>
        <taxon>Bacilli</taxon>
        <taxon>Bacillales</taxon>
        <taxon>Paenibacillaceae</taxon>
        <taxon>Brevibacillus</taxon>
    </lineage>
</organism>
<dbReference type="Proteomes" id="UP001256827">
    <property type="component" value="Chromosome"/>
</dbReference>
<keyword evidence="2" id="KW-1003">Cell membrane</keyword>
<evidence type="ECO:0000313" key="7">
    <source>
        <dbReference type="EMBL" id="WNC16861.1"/>
    </source>
</evidence>
<keyword evidence="8" id="KW-1185">Reference proteome</keyword>
<evidence type="ECO:0000256" key="4">
    <source>
        <dbReference type="ARBA" id="ARBA00022989"/>
    </source>
</evidence>
<comment type="subcellular location">
    <subcellularLocation>
        <location evidence="1">Cell membrane</location>
        <topology evidence="1">Multi-pass membrane protein</topology>
    </subcellularLocation>
</comment>
<dbReference type="PANTHER" id="PTHR33931:SF2">
    <property type="entry name" value="HOLIN-LIKE PROTEIN CIDA"/>
    <property type="match status" value="1"/>
</dbReference>
<protein>
    <submittedName>
        <fullName evidence="7">CidA/LrgA family protein</fullName>
    </submittedName>
</protein>
<evidence type="ECO:0000256" key="1">
    <source>
        <dbReference type="ARBA" id="ARBA00004651"/>
    </source>
</evidence>
<evidence type="ECO:0000256" key="2">
    <source>
        <dbReference type="ARBA" id="ARBA00022475"/>
    </source>
</evidence>
<evidence type="ECO:0000256" key="6">
    <source>
        <dbReference type="SAM" id="Phobius"/>
    </source>
</evidence>
<evidence type="ECO:0000313" key="8">
    <source>
        <dbReference type="Proteomes" id="UP001256827"/>
    </source>
</evidence>
<keyword evidence="5 6" id="KW-0472">Membrane</keyword>